<keyword evidence="4" id="KW-1185">Reference proteome</keyword>
<keyword evidence="2" id="KW-1133">Transmembrane helix</keyword>
<evidence type="ECO:0000256" key="2">
    <source>
        <dbReference type="SAM" id="Phobius"/>
    </source>
</evidence>
<dbReference type="EMBL" id="CP016282">
    <property type="protein sequence ID" value="ANP73957.1"/>
    <property type="molecule type" value="Genomic_DNA"/>
</dbReference>
<evidence type="ECO:0000313" key="4">
    <source>
        <dbReference type="Proteomes" id="UP000092582"/>
    </source>
</evidence>
<dbReference type="KEGG" id="cart:PA27867_3021"/>
<keyword evidence="2" id="KW-0472">Membrane</keyword>
<keyword evidence="2" id="KW-0812">Transmembrane</keyword>
<accession>A0A1B1BMT7</accession>
<dbReference type="OrthoDB" id="5108077at2"/>
<name>A0A1B1BMT7_9MICO</name>
<sequence length="231" mass="23734">MGAATLPTGSPSRRPLWFALGAVGVLLVVVLIVVLVVWRGGAGTPGGNAAEDTRPTPTTSAEPLAVASATPTPSAPAGPHPTTCESIYSPGMLSTFSQTRTLNPEWATDPALPAQVGTTDAQLTTVIEGAEHLTCVWGAEEGGSGSGLTTNVVFVTAAQSEAVHQRLNALGQNCYEEAGGIRCVIETAKDADGYAGESHFLRDGIWLATHYVSTGPDGYTLDMVSTIWAGA</sequence>
<feature type="transmembrane region" description="Helical" evidence="2">
    <location>
        <begin position="16"/>
        <end position="38"/>
    </location>
</feature>
<dbReference type="Proteomes" id="UP000092582">
    <property type="component" value="Chromosome 1"/>
</dbReference>
<gene>
    <name evidence="3" type="ORF">PA27867_3021</name>
</gene>
<evidence type="ECO:0000256" key="1">
    <source>
        <dbReference type="SAM" id="MobiDB-lite"/>
    </source>
</evidence>
<dbReference type="RefSeq" id="WP_157109255.1">
    <property type="nucleotide sequence ID" value="NZ_CP016282.1"/>
</dbReference>
<evidence type="ECO:0000313" key="3">
    <source>
        <dbReference type="EMBL" id="ANP73957.1"/>
    </source>
</evidence>
<dbReference type="AlphaFoldDB" id="A0A1B1BMT7"/>
<feature type="region of interest" description="Disordered" evidence="1">
    <location>
        <begin position="43"/>
        <end position="80"/>
    </location>
</feature>
<reference evidence="3 4" key="1">
    <citation type="submission" date="2016-06" db="EMBL/GenBank/DDBJ databases">
        <title>Genome sequencing of Cryobacterium arcticum PAMC 27867.</title>
        <authorList>
            <person name="Lee J."/>
            <person name="Kim O.-S."/>
        </authorList>
    </citation>
    <scope>NUCLEOTIDE SEQUENCE [LARGE SCALE GENOMIC DNA]</scope>
    <source>
        <strain evidence="3 4">PAMC 27867</strain>
    </source>
</reference>
<proteinExistence type="predicted"/>
<organism evidence="3 4">
    <name type="scientific">Cryobacterium arcticum</name>
    <dbReference type="NCBI Taxonomy" id="670052"/>
    <lineage>
        <taxon>Bacteria</taxon>
        <taxon>Bacillati</taxon>
        <taxon>Actinomycetota</taxon>
        <taxon>Actinomycetes</taxon>
        <taxon>Micrococcales</taxon>
        <taxon>Microbacteriaceae</taxon>
        <taxon>Cryobacterium</taxon>
    </lineage>
</organism>
<protein>
    <submittedName>
        <fullName evidence="3">Uncharacterized protein</fullName>
    </submittedName>
</protein>